<feature type="domain" description="Histidine kinase" evidence="14">
    <location>
        <begin position="160"/>
        <end position="373"/>
    </location>
</feature>
<evidence type="ECO:0000256" key="9">
    <source>
        <dbReference type="ARBA" id="ARBA00022840"/>
    </source>
</evidence>
<gene>
    <name evidence="16" type="ORF">SAMN02982985_03784</name>
</gene>
<dbReference type="InterPro" id="IPR035965">
    <property type="entry name" value="PAS-like_dom_sf"/>
</dbReference>
<sequence length="400" mass="43308">MFESTTPTDPQLAAELSSARQEVERLRLLLAHTSEISWMVDLAGPVGPRLSYLSPAACRLFGFAAEAGHEHDNPHMQQLAATLLAGLPARLVRLAAGDQSRRRLLREAELARADGVVLAVEIESTVLDGAAGRPSTLLGVLRDIGPRREQLVQQKKFASMLSHEFRTPLATIDGAIQRLEMTGSHHDEATRKRYRKIGEAVDRLLAMLDDYLSPERMASIGRQRQADEIAPAELLEAVAAAGRKRRLQLTARSVELPARLRCDPNGMRLCLDILLDNAIKYTPDGSAIELLGKKATEGGIEFLVRDHGAGLPADELARVFDKSFRGSNAAAVPGSGLGLYMARAVVEVHGGSLSARNVSESGTEFRIWLPIAAVAGKSLAPDDCSSDNSQTQTDYARGRN</sequence>
<dbReference type="Gene3D" id="3.30.450.20">
    <property type="entry name" value="PAS domain"/>
    <property type="match status" value="1"/>
</dbReference>
<name>A0A1I4Q6L7_9BURK</name>
<dbReference type="STRING" id="758825.SAMN02982985_03784"/>
<dbReference type="SMART" id="SM00388">
    <property type="entry name" value="HisKA"/>
    <property type="match status" value="1"/>
</dbReference>
<dbReference type="PROSITE" id="PS50113">
    <property type="entry name" value="PAC"/>
    <property type="match status" value="1"/>
</dbReference>
<evidence type="ECO:0000256" key="11">
    <source>
        <dbReference type="ARBA" id="ARBA00023012"/>
    </source>
</evidence>
<evidence type="ECO:0000256" key="8">
    <source>
        <dbReference type="ARBA" id="ARBA00022777"/>
    </source>
</evidence>
<evidence type="ECO:0000313" key="17">
    <source>
        <dbReference type="Proteomes" id="UP000199470"/>
    </source>
</evidence>
<evidence type="ECO:0000256" key="12">
    <source>
        <dbReference type="ARBA" id="ARBA00023136"/>
    </source>
</evidence>
<dbReference type="CDD" id="cd00130">
    <property type="entry name" value="PAS"/>
    <property type="match status" value="1"/>
</dbReference>
<evidence type="ECO:0000256" key="13">
    <source>
        <dbReference type="SAM" id="MobiDB-lite"/>
    </source>
</evidence>
<evidence type="ECO:0000256" key="7">
    <source>
        <dbReference type="ARBA" id="ARBA00022741"/>
    </source>
</evidence>
<dbReference type="GO" id="GO:0005524">
    <property type="term" value="F:ATP binding"/>
    <property type="evidence" value="ECO:0007669"/>
    <property type="project" value="UniProtKB-KW"/>
</dbReference>
<keyword evidence="6" id="KW-0812">Transmembrane</keyword>
<keyword evidence="9" id="KW-0067">ATP-binding</keyword>
<reference evidence="16 17" key="1">
    <citation type="submission" date="2016-10" db="EMBL/GenBank/DDBJ databases">
        <authorList>
            <person name="de Groot N.N."/>
        </authorList>
    </citation>
    <scope>NUCLEOTIDE SEQUENCE [LARGE SCALE GENOMIC DNA]</scope>
    <source>
        <strain evidence="16 17">ATCC 43154</strain>
    </source>
</reference>
<dbReference type="PRINTS" id="PR00344">
    <property type="entry name" value="BCTRLSENSOR"/>
</dbReference>
<dbReference type="Gene3D" id="1.10.287.130">
    <property type="match status" value="1"/>
</dbReference>
<dbReference type="Proteomes" id="UP000199470">
    <property type="component" value="Unassembled WGS sequence"/>
</dbReference>
<feature type="domain" description="PAC" evidence="15">
    <location>
        <begin position="104"/>
        <end position="156"/>
    </location>
</feature>
<dbReference type="PROSITE" id="PS50109">
    <property type="entry name" value="HIS_KIN"/>
    <property type="match status" value="1"/>
</dbReference>
<evidence type="ECO:0000256" key="3">
    <source>
        <dbReference type="ARBA" id="ARBA00012438"/>
    </source>
</evidence>
<evidence type="ECO:0000256" key="2">
    <source>
        <dbReference type="ARBA" id="ARBA00004141"/>
    </source>
</evidence>
<dbReference type="GO" id="GO:0030295">
    <property type="term" value="F:protein kinase activator activity"/>
    <property type="evidence" value="ECO:0007669"/>
    <property type="project" value="TreeGrafter"/>
</dbReference>
<comment type="catalytic activity">
    <reaction evidence="1">
        <text>ATP + protein L-histidine = ADP + protein N-phospho-L-histidine.</text>
        <dbReference type="EC" id="2.7.13.3"/>
    </reaction>
</comment>
<dbReference type="Pfam" id="PF02518">
    <property type="entry name" value="HATPase_c"/>
    <property type="match status" value="1"/>
</dbReference>
<evidence type="ECO:0000313" key="16">
    <source>
        <dbReference type="EMBL" id="SFM35697.1"/>
    </source>
</evidence>
<dbReference type="InterPro" id="IPR005467">
    <property type="entry name" value="His_kinase_dom"/>
</dbReference>
<dbReference type="GO" id="GO:0000155">
    <property type="term" value="F:phosphorelay sensor kinase activity"/>
    <property type="evidence" value="ECO:0007669"/>
    <property type="project" value="InterPro"/>
</dbReference>
<evidence type="ECO:0000256" key="10">
    <source>
        <dbReference type="ARBA" id="ARBA00022989"/>
    </source>
</evidence>
<dbReference type="EC" id="2.7.13.3" evidence="3"/>
<keyword evidence="11" id="KW-0902">Two-component regulatory system</keyword>
<keyword evidence="10" id="KW-1133">Transmembrane helix</keyword>
<keyword evidence="7" id="KW-0547">Nucleotide-binding</keyword>
<dbReference type="SUPFAM" id="SSF55785">
    <property type="entry name" value="PYP-like sensor domain (PAS domain)"/>
    <property type="match status" value="1"/>
</dbReference>
<keyword evidence="5" id="KW-0808">Transferase</keyword>
<protein>
    <recommendedName>
        <fullName evidence="3">histidine kinase</fullName>
        <ecNumber evidence="3">2.7.13.3</ecNumber>
    </recommendedName>
</protein>
<proteinExistence type="predicted"/>
<dbReference type="RefSeq" id="WP_093389264.1">
    <property type="nucleotide sequence ID" value="NZ_FOTW01000018.1"/>
</dbReference>
<organism evidence="16 17">
    <name type="scientific">Rugamonas rubra</name>
    <dbReference type="NCBI Taxonomy" id="758825"/>
    <lineage>
        <taxon>Bacteria</taxon>
        <taxon>Pseudomonadati</taxon>
        <taxon>Pseudomonadota</taxon>
        <taxon>Betaproteobacteria</taxon>
        <taxon>Burkholderiales</taxon>
        <taxon>Oxalobacteraceae</taxon>
        <taxon>Telluria group</taxon>
        <taxon>Rugamonas</taxon>
    </lineage>
</organism>
<dbReference type="CDD" id="cd00082">
    <property type="entry name" value="HisKA"/>
    <property type="match status" value="1"/>
</dbReference>
<dbReference type="AlphaFoldDB" id="A0A1I4Q6L7"/>
<keyword evidence="8" id="KW-0418">Kinase</keyword>
<dbReference type="EMBL" id="FOTW01000018">
    <property type="protein sequence ID" value="SFM35697.1"/>
    <property type="molecule type" value="Genomic_DNA"/>
</dbReference>
<dbReference type="PANTHER" id="PTHR42878">
    <property type="entry name" value="TWO-COMPONENT HISTIDINE KINASE"/>
    <property type="match status" value="1"/>
</dbReference>
<dbReference type="InterPro" id="IPR003594">
    <property type="entry name" value="HATPase_dom"/>
</dbReference>
<keyword evidence="4" id="KW-0597">Phosphoprotein</keyword>
<dbReference type="NCBIfam" id="TIGR00229">
    <property type="entry name" value="sensory_box"/>
    <property type="match status" value="1"/>
</dbReference>
<dbReference type="SMART" id="SM00387">
    <property type="entry name" value="HATPase_c"/>
    <property type="match status" value="1"/>
</dbReference>
<evidence type="ECO:0000256" key="4">
    <source>
        <dbReference type="ARBA" id="ARBA00022553"/>
    </source>
</evidence>
<evidence type="ECO:0000256" key="5">
    <source>
        <dbReference type="ARBA" id="ARBA00022679"/>
    </source>
</evidence>
<dbReference type="Pfam" id="PF00512">
    <property type="entry name" value="HisKA"/>
    <property type="match status" value="1"/>
</dbReference>
<comment type="subcellular location">
    <subcellularLocation>
        <location evidence="2">Membrane</location>
        <topology evidence="2">Multi-pass membrane protein</topology>
    </subcellularLocation>
</comment>
<dbReference type="GO" id="GO:0007234">
    <property type="term" value="P:osmosensory signaling via phosphorelay pathway"/>
    <property type="evidence" value="ECO:0007669"/>
    <property type="project" value="TreeGrafter"/>
</dbReference>
<dbReference type="GO" id="GO:0000156">
    <property type="term" value="F:phosphorelay response regulator activity"/>
    <property type="evidence" value="ECO:0007669"/>
    <property type="project" value="TreeGrafter"/>
</dbReference>
<evidence type="ECO:0000259" key="14">
    <source>
        <dbReference type="PROSITE" id="PS50109"/>
    </source>
</evidence>
<dbReference type="InterPro" id="IPR000700">
    <property type="entry name" value="PAS-assoc_C"/>
</dbReference>
<dbReference type="PANTHER" id="PTHR42878:SF7">
    <property type="entry name" value="SENSOR HISTIDINE KINASE GLRK"/>
    <property type="match status" value="1"/>
</dbReference>
<evidence type="ECO:0000256" key="6">
    <source>
        <dbReference type="ARBA" id="ARBA00022692"/>
    </source>
</evidence>
<dbReference type="GO" id="GO:0016020">
    <property type="term" value="C:membrane"/>
    <property type="evidence" value="ECO:0007669"/>
    <property type="project" value="UniProtKB-SubCell"/>
</dbReference>
<dbReference type="CDD" id="cd00075">
    <property type="entry name" value="HATPase"/>
    <property type="match status" value="1"/>
</dbReference>
<keyword evidence="12" id="KW-0472">Membrane</keyword>
<feature type="region of interest" description="Disordered" evidence="13">
    <location>
        <begin position="380"/>
        <end position="400"/>
    </location>
</feature>
<dbReference type="SUPFAM" id="SSF55874">
    <property type="entry name" value="ATPase domain of HSP90 chaperone/DNA topoisomerase II/histidine kinase"/>
    <property type="match status" value="1"/>
</dbReference>
<evidence type="ECO:0000259" key="15">
    <source>
        <dbReference type="PROSITE" id="PS50113"/>
    </source>
</evidence>
<accession>A0A1I4Q6L7</accession>
<dbReference type="InterPro" id="IPR036097">
    <property type="entry name" value="HisK_dim/P_sf"/>
</dbReference>
<keyword evidence="17" id="KW-1185">Reference proteome</keyword>
<dbReference type="SUPFAM" id="SSF47384">
    <property type="entry name" value="Homodimeric domain of signal transducing histidine kinase"/>
    <property type="match status" value="1"/>
</dbReference>
<dbReference type="InterPro" id="IPR050351">
    <property type="entry name" value="BphY/WalK/GraS-like"/>
</dbReference>
<dbReference type="InterPro" id="IPR003661">
    <property type="entry name" value="HisK_dim/P_dom"/>
</dbReference>
<dbReference type="Gene3D" id="3.30.565.10">
    <property type="entry name" value="Histidine kinase-like ATPase, C-terminal domain"/>
    <property type="match status" value="1"/>
</dbReference>
<dbReference type="InterPro" id="IPR036890">
    <property type="entry name" value="HATPase_C_sf"/>
</dbReference>
<dbReference type="InterPro" id="IPR000014">
    <property type="entry name" value="PAS"/>
</dbReference>
<evidence type="ECO:0000256" key="1">
    <source>
        <dbReference type="ARBA" id="ARBA00000085"/>
    </source>
</evidence>
<dbReference type="OrthoDB" id="9121563at2"/>
<dbReference type="InterPro" id="IPR004358">
    <property type="entry name" value="Sig_transdc_His_kin-like_C"/>
</dbReference>